<feature type="domain" description="Pyridoxamine 5'-phosphate oxidase N-terminal" evidence="1">
    <location>
        <begin position="8"/>
        <end position="131"/>
    </location>
</feature>
<organism evidence="3 4">
    <name type="scientific">Camelimonas abortus</name>
    <dbReference type="NCBI Taxonomy" id="1017184"/>
    <lineage>
        <taxon>Bacteria</taxon>
        <taxon>Pseudomonadati</taxon>
        <taxon>Pseudomonadota</taxon>
        <taxon>Alphaproteobacteria</taxon>
        <taxon>Hyphomicrobiales</taxon>
        <taxon>Chelatococcaceae</taxon>
        <taxon>Camelimonas</taxon>
    </lineage>
</organism>
<dbReference type="Pfam" id="PF10615">
    <property type="entry name" value="DUF2470"/>
    <property type="match status" value="1"/>
</dbReference>
<dbReference type="EMBL" id="JBHRUV010000017">
    <property type="protein sequence ID" value="MFC3265385.1"/>
    <property type="molecule type" value="Genomic_DNA"/>
</dbReference>
<protein>
    <submittedName>
        <fullName evidence="3">HugZ family protein</fullName>
    </submittedName>
</protein>
<evidence type="ECO:0000313" key="4">
    <source>
        <dbReference type="Proteomes" id="UP001595536"/>
    </source>
</evidence>
<comment type="caution">
    <text evidence="3">The sequence shown here is derived from an EMBL/GenBank/DDBJ whole genome shotgun (WGS) entry which is preliminary data.</text>
</comment>
<evidence type="ECO:0000259" key="1">
    <source>
        <dbReference type="Pfam" id="PF01243"/>
    </source>
</evidence>
<dbReference type="PANTHER" id="PTHR13343:SF17">
    <property type="entry name" value="CELLULAR REPRESSOR OF E1A-STIMULATED GENES, ISOFORM A"/>
    <property type="match status" value="1"/>
</dbReference>
<evidence type="ECO:0000259" key="2">
    <source>
        <dbReference type="Pfam" id="PF10615"/>
    </source>
</evidence>
<dbReference type="InterPro" id="IPR012349">
    <property type="entry name" value="Split_barrel_FMN-bd"/>
</dbReference>
<keyword evidence="4" id="KW-1185">Reference proteome</keyword>
<dbReference type="InterPro" id="IPR019595">
    <property type="entry name" value="DUF2470"/>
</dbReference>
<sequence length="236" mass="24857">MKKSDAIAEAKKLLREARYGALATLEADGAPCASLVSLATAADGAPVTLLSSLARHTANIDRDSRVSLLLASVGGGDPLASPRISITGRMEPAGDPAVRRRFLARNPDAAMYAGFSDFRFFRIVPQGVRLVAGFGRVVALEPAELLTSLDGAADLVASEERVLAHMNADHADAVELYAVKLAGRGPGPWIMTGVDPEGMDLRLGDSVARAPFPRRVHDARALAALLRELAQQARAG</sequence>
<feature type="domain" description="DUF2470" evidence="2">
    <location>
        <begin position="159"/>
        <end position="226"/>
    </location>
</feature>
<dbReference type="Gene3D" id="2.30.110.10">
    <property type="entry name" value="Electron Transport, Fmn-binding Protein, Chain A"/>
    <property type="match status" value="1"/>
</dbReference>
<dbReference type="Proteomes" id="UP001595536">
    <property type="component" value="Unassembled WGS sequence"/>
</dbReference>
<dbReference type="InterPro" id="IPR011576">
    <property type="entry name" value="Pyridox_Oxase_N"/>
</dbReference>
<reference evidence="4" key="1">
    <citation type="journal article" date="2019" name="Int. J. Syst. Evol. Microbiol.">
        <title>The Global Catalogue of Microorganisms (GCM) 10K type strain sequencing project: providing services to taxonomists for standard genome sequencing and annotation.</title>
        <authorList>
            <consortium name="The Broad Institute Genomics Platform"/>
            <consortium name="The Broad Institute Genome Sequencing Center for Infectious Disease"/>
            <person name="Wu L."/>
            <person name="Ma J."/>
        </authorList>
    </citation>
    <scope>NUCLEOTIDE SEQUENCE [LARGE SCALE GENOMIC DNA]</scope>
    <source>
        <strain evidence="4">CCM 7941</strain>
    </source>
</reference>
<dbReference type="RefSeq" id="WP_376831846.1">
    <property type="nucleotide sequence ID" value="NZ_JBHLWR010000006.1"/>
</dbReference>
<proteinExistence type="predicted"/>
<dbReference type="PANTHER" id="PTHR13343">
    <property type="entry name" value="CREG1 PROTEIN"/>
    <property type="match status" value="1"/>
</dbReference>
<dbReference type="SUPFAM" id="SSF50475">
    <property type="entry name" value="FMN-binding split barrel"/>
    <property type="match status" value="1"/>
</dbReference>
<name>A0ABV7LCN2_9HYPH</name>
<dbReference type="Pfam" id="PF01243">
    <property type="entry name" value="PNPOx_N"/>
    <property type="match status" value="1"/>
</dbReference>
<dbReference type="Gene3D" id="3.20.180.10">
    <property type="entry name" value="PNP-oxidase-like"/>
    <property type="match status" value="1"/>
</dbReference>
<dbReference type="InterPro" id="IPR037119">
    <property type="entry name" value="Haem_oxidase_HugZ-like_sf"/>
</dbReference>
<gene>
    <name evidence="3" type="ORF">ACFOEX_03275</name>
</gene>
<accession>A0ABV7LCN2</accession>
<evidence type="ECO:0000313" key="3">
    <source>
        <dbReference type="EMBL" id="MFC3265385.1"/>
    </source>
</evidence>